<dbReference type="AlphaFoldDB" id="A0A9X1UX74"/>
<accession>A0A9X1UX74</accession>
<dbReference type="Proteomes" id="UP001139344">
    <property type="component" value="Unassembled WGS sequence"/>
</dbReference>
<organism evidence="2 3">
    <name type="scientific">Christiangramia crocea</name>
    <dbReference type="NCBI Taxonomy" id="2904124"/>
    <lineage>
        <taxon>Bacteria</taxon>
        <taxon>Pseudomonadati</taxon>
        <taxon>Bacteroidota</taxon>
        <taxon>Flavobacteriia</taxon>
        <taxon>Flavobacteriales</taxon>
        <taxon>Flavobacteriaceae</taxon>
        <taxon>Christiangramia</taxon>
    </lineage>
</organism>
<dbReference type="InterPro" id="IPR036514">
    <property type="entry name" value="SGNH_hydro_sf"/>
</dbReference>
<proteinExistence type="predicted"/>
<evidence type="ECO:0000256" key="1">
    <source>
        <dbReference type="SAM" id="SignalP"/>
    </source>
</evidence>
<keyword evidence="3" id="KW-1185">Reference proteome</keyword>
<name>A0A9X1UX74_9FLAO</name>
<feature type="signal peptide" evidence="1">
    <location>
        <begin position="1"/>
        <end position="30"/>
    </location>
</feature>
<evidence type="ECO:0000313" key="2">
    <source>
        <dbReference type="EMBL" id="MCG9971934.1"/>
    </source>
</evidence>
<dbReference type="EMBL" id="JAJSON010000020">
    <property type="protein sequence ID" value="MCG9971934.1"/>
    <property type="molecule type" value="Genomic_DNA"/>
</dbReference>
<protein>
    <recommendedName>
        <fullName evidence="4">DUF4886 domain-containing protein</fullName>
    </recommendedName>
</protein>
<reference evidence="2" key="1">
    <citation type="submission" date="2021-12" db="EMBL/GenBank/DDBJ databases">
        <title>Description of Gramella crocea sp. nov., a new bacterium isolated from activated sludge.</title>
        <authorList>
            <person name="Zhang X."/>
        </authorList>
    </citation>
    <scope>NUCLEOTIDE SEQUENCE</scope>
    <source>
        <strain evidence="2">YB25</strain>
    </source>
</reference>
<evidence type="ECO:0008006" key="4">
    <source>
        <dbReference type="Google" id="ProtNLM"/>
    </source>
</evidence>
<feature type="chain" id="PRO_5040825983" description="DUF4886 domain-containing protein" evidence="1">
    <location>
        <begin position="31"/>
        <end position="257"/>
    </location>
</feature>
<sequence>MKRNNARRLLRLSIILLFLPAVLFSQEEQAEKVLFVGNSFTYFWNMPQMVEAMAKDQDVKLQTSQSTVGGSNLEQHWKEEKETNTRIILEEESWDYVVLQDHSMSTIDAPERFTTYATKLIELVKEKDATPLLSMTWAYDSNPLMQETIGTSYIKLGKETGVNVVPVGTIFMQAQKARPDLKMYFDDKHPSSDGSYLIALIYYKYLTGRSVKDIPNRLKTTDSDGDLLYLNFVLPETGVFLRQLVEDFDMESFKKAH</sequence>
<keyword evidence="1" id="KW-0732">Signal</keyword>
<dbReference type="SUPFAM" id="SSF52266">
    <property type="entry name" value="SGNH hydrolase"/>
    <property type="match status" value="1"/>
</dbReference>
<dbReference type="GO" id="GO:0016788">
    <property type="term" value="F:hydrolase activity, acting on ester bonds"/>
    <property type="evidence" value="ECO:0007669"/>
    <property type="project" value="UniProtKB-ARBA"/>
</dbReference>
<evidence type="ECO:0000313" key="3">
    <source>
        <dbReference type="Proteomes" id="UP001139344"/>
    </source>
</evidence>
<dbReference type="Gene3D" id="3.40.50.1110">
    <property type="entry name" value="SGNH hydrolase"/>
    <property type="match status" value="1"/>
</dbReference>
<gene>
    <name evidence="2" type="ORF">LU635_09825</name>
</gene>
<comment type="caution">
    <text evidence="2">The sequence shown here is derived from an EMBL/GenBank/DDBJ whole genome shotgun (WGS) entry which is preliminary data.</text>
</comment>